<dbReference type="CDD" id="cd16013">
    <property type="entry name" value="AcpA"/>
    <property type="match status" value="1"/>
</dbReference>
<evidence type="ECO:0000256" key="1">
    <source>
        <dbReference type="ARBA" id="ARBA00022801"/>
    </source>
</evidence>
<feature type="chain" id="PRO_5024979326" evidence="2">
    <location>
        <begin position="26"/>
        <end position="559"/>
    </location>
</feature>
<proteinExistence type="predicted"/>
<dbReference type="AlphaFoldDB" id="A0A643FDB1"/>
<dbReference type="EMBL" id="VZPB01000036">
    <property type="protein sequence ID" value="KAB0579728.1"/>
    <property type="molecule type" value="Genomic_DNA"/>
</dbReference>
<dbReference type="Proteomes" id="UP000430120">
    <property type="component" value="Unassembled WGS sequence"/>
</dbReference>
<evidence type="ECO:0000313" key="4">
    <source>
        <dbReference type="Proteomes" id="UP000430120"/>
    </source>
</evidence>
<dbReference type="InterPro" id="IPR017768">
    <property type="entry name" value="AcpA"/>
</dbReference>
<keyword evidence="1" id="KW-0378">Hydrolase</keyword>
<evidence type="ECO:0000256" key="2">
    <source>
        <dbReference type="SAM" id="SignalP"/>
    </source>
</evidence>
<dbReference type="GO" id="GO:0009395">
    <property type="term" value="P:phospholipid catabolic process"/>
    <property type="evidence" value="ECO:0007669"/>
    <property type="project" value="TreeGrafter"/>
</dbReference>
<dbReference type="PANTHER" id="PTHR31956">
    <property type="entry name" value="NON-SPECIFIC PHOSPHOLIPASE C4-RELATED"/>
    <property type="match status" value="1"/>
</dbReference>
<protein>
    <submittedName>
        <fullName evidence="3">Acid phosphatase</fullName>
    </submittedName>
</protein>
<keyword evidence="2" id="KW-0732">Signal</keyword>
<dbReference type="SUPFAM" id="SSF53649">
    <property type="entry name" value="Alkaline phosphatase-like"/>
    <property type="match status" value="1"/>
</dbReference>
<name>A0A643FDB1_IDEDE</name>
<dbReference type="InterPro" id="IPR017850">
    <property type="entry name" value="Alkaline_phosphatase_core_sf"/>
</dbReference>
<accession>A0A643FDB1</accession>
<keyword evidence="4" id="KW-1185">Reference proteome</keyword>
<gene>
    <name evidence="3" type="primary">acpA</name>
    <name evidence="3" type="ORF">F7Q92_14510</name>
</gene>
<dbReference type="InterPro" id="IPR007312">
    <property type="entry name" value="Phosphoesterase"/>
</dbReference>
<dbReference type="Gene3D" id="3.40.720.10">
    <property type="entry name" value="Alkaline Phosphatase, subunit A"/>
    <property type="match status" value="2"/>
</dbReference>
<feature type="signal peptide" evidence="2">
    <location>
        <begin position="1"/>
        <end position="25"/>
    </location>
</feature>
<organism evidence="3 4">
    <name type="scientific">Ideonella dechloratans</name>
    <dbReference type="NCBI Taxonomy" id="36863"/>
    <lineage>
        <taxon>Bacteria</taxon>
        <taxon>Pseudomonadati</taxon>
        <taxon>Pseudomonadota</taxon>
        <taxon>Betaproteobacteria</taxon>
        <taxon>Burkholderiales</taxon>
        <taxon>Sphaerotilaceae</taxon>
        <taxon>Ideonella</taxon>
    </lineage>
</organism>
<reference evidence="3 4" key="1">
    <citation type="submission" date="2019-09" db="EMBL/GenBank/DDBJ databases">
        <title>Draft genome sequences of 48 bacterial type strains from the CCUG.</title>
        <authorList>
            <person name="Tunovic T."/>
            <person name="Pineiro-Iglesias B."/>
            <person name="Unosson C."/>
            <person name="Inganas E."/>
            <person name="Ohlen M."/>
            <person name="Cardew S."/>
            <person name="Jensie-Markopoulos S."/>
            <person name="Salva-Serra F."/>
            <person name="Jaen-Luchoro D."/>
            <person name="Karlsson R."/>
            <person name="Svensson-Stadler L."/>
            <person name="Chun J."/>
            <person name="Moore E."/>
        </authorList>
    </citation>
    <scope>NUCLEOTIDE SEQUENCE [LARGE SCALE GENOMIC DNA]</scope>
    <source>
        <strain evidence="3 4">CCUG 30977</strain>
    </source>
</reference>
<sequence>MKTPTLFLLRSALALAALHALSAQAAPAAPATAPDALTTALRAKVQNIVVIYAENRAFDNLYGRFPGADGLATVLDAQGRPTAAYAPQHDRDGSLLAQLPPTWGGVTMPGVLPAVTQAQSAGLPNRPFDIGQAFGTRLGTDTVTRDLYHRFFENQMQINGGRNDGFVAWGDSGGLVMGHFDTGETAMTALAREYVLADHFFQGAFGGSFLNHQYLICACAPEYPNADTAPAKPSIAELERDAQGAYLPRLAVSAKSPASAMDGRPIFVHSGNLTPKNYFGDGTFRAVNTMQPAWQPSGNPPADAAKAPMVANPAKPTTLPPQTTPTIGDLLSAKGIGWAWYAGAWAEAVADGQQPAGTPRRVIYASEQTGVTSPAAVGFQPHHQPFNYYAAMDPLRHPEARAAHLQDGRDLLRAAAAGSLPPVAFYKPEGLYNQHPGYASVADGDRQIAALVRRLQASPQWKQMVIVVTYDENGGQWDHVAPPTGDKLGPGTRIPAIVISPFAKKGTVDPTPYDTGSVLRLITRRFDLPTLAGLRTRDEALKAHGQPAMGDLTAALTLD</sequence>
<comment type="caution">
    <text evidence="3">The sequence shown here is derived from an EMBL/GenBank/DDBJ whole genome shotgun (WGS) entry which is preliminary data.</text>
</comment>
<dbReference type="NCBIfam" id="TIGR03397">
    <property type="entry name" value="acid_phos_Burk"/>
    <property type="match status" value="1"/>
</dbReference>
<dbReference type="GO" id="GO:0003993">
    <property type="term" value="F:acid phosphatase activity"/>
    <property type="evidence" value="ECO:0007669"/>
    <property type="project" value="InterPro"/>
</dbReference>
<evidence type="ECO:0000313" key="3">
    <source>
        <dbReference type="EMBL" id="KAB0579728.1"/>
    </source>
</evidence>
<dbReference type="Pfam" id="PF04185">
    <property type="entry name" value="Phosphoesterase"/>
    <property type="match status" value="1"/>
</dbReference>
<dbReference type="RefSeq" id="WP_151124845.1">
    <property type="nucleotide sequence ID" value="NZ_CP088081.1"/>
</dbReference>
<dbReference type="PANTHER" id="PTHR31956:SF1">
    <property type="entry name" value="NON-SPECIFIC PHOSPHOLIPASE C1"/>
    <property type="match status" value="1"/>
</dbReference>
<dbReference type="OrthoDB" id="9770871at2"/>